<dbReference type="PANTHER" id="PTHR33021:SF470">
    <property type="entry name" value="BASIC BLUE PROTEIN"/>
    <property type="match status" value="1"/>
</dbReference>
<feature type="domain" description="Phytocyanin" evidence="6">
    <location>
        <begin position="34"/>
        <end position="130"/>
    </location>
</feature>
<dbReference type="GO" id="GO:0009055">
    <property type="term" value="F:electron transfer activity"/>
    <property type="evidence" value="ECO:0007669"/>
    <property type="project" value="InterPro"/>
</dbReference>
<evidence type="ECO:0000256" key="3">
    <source>
        <dbReference type="ARBA" id="ARBA00023157"/>
    </source>
</evidence>
<dbReference type="InterPro" id="IPR028871">
    <property type="entry name" value="BlueCu_1_BS"/>
</dbReference>
<dbReference type="GO" id="GO:0005886">
    <property type="term" value="C:plasma membrane"/>
    <property type="evidence" value="ECO:0007669"/>
    <property type="project" value="TreeGrafter"/>
</dbReference>
<evidence type="ECO:0000313" key="7">
    <source>
        <dbReference type="EMBL" id="OEL27368.1"/>
    </source>
</evidence>
<reference evidence="7 8" key="1">
    <citation type="submission" date="2016-09" db="EMBL/GenBank/DDBJ databases">
        <title>The draft genome of Dichanthelium oligosanthes: A C3 panicoid grass species.</title>
        <authorList>
            <person name="Studer A.J."/>
            <person name="Schnable J.C."/>
            <person name="Brutnell T.P."/>
        </authorList>
    </citation>
    <scope>NUCLEOTIDE SEQUENCE [LARGE SCALE GENOMIC DNA]</scope>
    <source>
        <strain evidence="8">cv. Kellogg 1175</strain>
        <tissue evidence="7">Leaf</tissue>
    </source>
</reference>
<accession>A0A1E5VQG0</accession>
<dbReference type="InterPro" id="IPR039391">
    <property type="entry name" value="Phytocyanin-like"/>
</dbReference>
<evidence type="ECO:0000256" key="5">
    <source>
        <dbReference type="SAM" id="SignalP"/>
    </source>
</evidence>
<dbReference type="OrthoDB" id="2011645at2759"/>
<keyword evidence="3" id="KW-1015">Disulfide bond</keyword>
<dbReference type="AlphaFoldDB" id="A0A1E5VQG0"/>
<dbReference type="PROSITE" id="PS51485">
    <property type="entry name" value="PHYTOCYANIN"/>
    <property type="match status" value="4"/>
</dbReference>
<keyword evidence="1" id="KW-0479">Metal-binding</keyword>
<dbReference type="Proteomes" id="UP000095767">
    <property type="component" value="Unassembled WGS sequence"/>
</dbReference>
<dbReference type="EMBL" id="LWDX02032651">
    <property type="protein sequence ID" value="OEL27368.1"/>
    <property type="molecule type" value="Genomic_DNA"/>
</dbReference>
<keyword evidence="8" id="KW-1185">Reference proteome</keyword>
<protein>
    <recommendedName>
        <fullName evidence="4">Plantacyanin</fullName>
    </recommendedName>
</protein>
<evidence type="ECO:0000256" key="2">
    <source>
        <dbReference type="ARBA" id="ARBA00023008"/>
    </source>
</evidence>
<sequence length="607" mass="63691">MAQGRGSAARGNGAAVVALVLLCVLLHGELAESAVYTVGDRGGWSFNTASWPRGKRFRAGDVLMFKYSPKAHNVVPVSAAGYKSCSAPRGVRALTSGNDRVTLKRGVNYFICSFPGHCQAGMKSLQGRCSVSGGAVLRDTGHPMGDSPWDVSHGGSPTFNGGGQRERDRDMVQGRGSAARGSGAAVLALVLLCVILHGEFAESAVYTVGDRGGWSFNTANWPRGKRFRAGDVLVFKYSPQAHNVVPVSAAGYNSCSAPRGARALTSGNDRVTLKRGVNYFICSFPGHCQAGMKLCVGYRLDMAEGRGSGARGSGAAVLALVLLCVLLHGEFAESAVYTVGDSGGWGFNAGNWPSGKRFRAGDVLVFKYSPQAHNVVPVSAAGYNSCSASGARALTTGNDRVTLKRGVNYFICGFAGHCQAGMKIAVTAAHAAALKLHSILLAPPLCSSALRGHTATQPGAAISSAGVQVTQQHRRQVSEMARGRGSARASRAIGAMAFAVACCCFILGDAATTYYVGDSNGWSFSSPSWPNGKHFHAGDTLVFRYMPWIHNVVAVDEDGYNGCTTPPGSRTYTSGADRVTLAKGDNFFICTRFGHCNLGMKLVVYAA</sequence>
<dbReference type="Gene3D" id="2.60.40.420">
    <property type="entry name" value="Cupredoxins - blue copper proteins"/>
    <property type="match status" value="4"/>
</dbReference>
<gene>
    <name evidence="7" type="ORF">BAE44_0011612</name>
</gene>
<dbReference type="Pfam" id="PF02298">
    <property type="entry name" value="Cu_bind_like"/>
    <property type="match status" value="4"/>
</dbReference>
<proteinExistence type="predicted"/>
<evidence type="ECO:0000313" key="8">
    <source>
        <dbReference type="Proteomes" id="UP000095767"/>
    </source>
</evidence>
<dbReference type="InterPro" id="IPR041844">
    <property type="entry name" value="Plantacyanin"/>
</dbReference>
<dbReference type="InterPro" id="IPR003245">
    <property type="entry name" value="Phytocyanin_dom"/>
</dbReference>
<keyword evidence="2" id="KW-0186">Copper</keyword>
<dbReference type="CDD" id="cd11013">
    <property type="entry name" value="Plantacyanin"/>
    <property type="match status" value="4"/>
</dbReference>
<comment type="caution">
    <text evidence="7">The sequence shown here is derived from an EMBL/GenBank/DDBJ whole genome shotgun (WGS) entry which is preliminary data.</text>
</comment>
<dbReference type="GO" id="GO:0046872">
    <property type="term" value="F:metal ion binding"/>
    <property type="evidence" value="ECO:0007669"/>
    <property type="project" value="UniProtKB-KW"/>
</dbReference>
<feature type="domain" description="Phytocyanin" evidence="6">
    <location>
        <begin position="512"/>
        <end position="607"/>
    </location>
</feature>
<dbReference type="SUPFAM" id="SSF49503">
    <property type="entry name" value="Cupredoxins"/>
    <property type="match status" value="4"/>
</dbReference>
<dbReference type="PANTHER" id="PTHR33021">
    <property type="entry name" value="BLUE COPPER PROTEIN"/>
    <property type="match status" value="1"/>
</dbReference>
<feature type="domain" description="Phytocyanin" evidence="6">
    <location>
        <begin position="335"/>
        <end position="430"/>
    </location>
</feature>
<organism evidence="7 8">
    <name type="scientific">Dichanthelium oligosanthes</name>
    <dbReference type="NCBI Taxonomy" id="888268"/>
    <lineage>
        <taxon>Eukaryota</taxon>
        <taxon>Viridiplantae</taxon>
        <taxon>Streptophyta</taxon>
        <taxon>Embryophyta</taxon>
        <taxon>Tracheophyta</taxon>
        <taxon>Spermatophyta</taxon>
        <taxon>Magnoliopsida</taxon>
        <taxon>Liliopsida</taxon>
        <taxon>Poales</taxon>
        <taxon>Poaceae</taxon>
        <taxon>PACMAD clade</taxon>
        <taxon>Panicoideae</taxon>
        <taxon>Panicodae</taxon>
        <taxon>Paniceae</taxon>
        <taxon>Dichantheliinae</taxon>
        <taxon>Dichanthelium</taxon>
    </lineage>
</organism>
<name>A0A1E5VQG0_9POAL</name>
<dbReference type="FunFam" id="2.60.40.420:FF:000013">
    <property type="entry name" value="basic blue protein-like"/>
    <property type="match status" value="4"/>
</dbReference>
<keyword evidence="5" id="KW-0732">Signal</keyword>
<feature type="domain" description="Phytocyanin" evidence="6">
    <location>
        <begin position="204"/>
        <end position="300"/>
    </location>
</feature>
<feature type="signal peptide" evidence="5">
    <location>
        <begin position="1"/>
        <end position="31"/>
    </location>
</feature>
<dbReference type="PROSITE" id="PS00196">
    <property type="entry name" value="COPPER_BLUE"/>
    <property type="match status" value="2"/>
</dbReference>
<evidence type="ECO:0000256" key="4">
    <source>
        <dbReference type="ARBA" id="ARBA00082491"/>
    </source>
</evidence>
<evidence type="ECO:0000259" key="6">
    <source>
        <dbReference type="PROSITE" id="PS51485"/>
    </source>
</evidence>
<dbReference type="InterPro" id="IPR008972">
    <property type="entry name" value="Cupredoxin"/>
</dbReference>
<dbReference type="STRING" id="888268.A0A1E5VQG0"/>
<feature type="chain" id="PRO_5009188337" description="Plantacyanin" evidence="5">
    <location>
        <begin position="32"/>
        <end position="607"/>
    </location>
</feature>
<evidence type="ECO:0000256" key="1">
    <source>
        <dbReference type="ARBA" id="ARBA00022723"/>
    </source>
</evidence>